<keyword evidence="3" id="KW-1185">Reference proteome</keyword>
<reference evidence="2 3" key="1">
    <citation type="submission" date="2021-06" db="EMBL/GenBank/DDBJ databases">
        <title>A haploid diamondback moth (Plutella xylostella L.) genome assembly resolves 31 chromosomes and identifies a diamide resistance mutation.</title>
        <authorList>
            <person name="Ward C.M."/>
            <person name="Perry K.D."/>
            <person name="Baker G."/>
            <person name="Powis K."/>
            <person name="Heckel D.G."/>
            <person name="Baxter S.W."/>
        </authorList>
    </citation>
    <scope>NUCLEOTIDE SEQUENCE [LARGE SCALE GENOMIC DNA]</scope>
    <source>
        <strain evidence="2 3">LV</strain>
        <tissue evidence="2">Single pupa</tissue>
    </source>
</reference>
<name>A0ABQ7PS03_PLUXY</name>
<protein>
    <submittedName>
        <fullName evidence="2">Uncharacterized protein</fullName>
    </submittedName>
</protein>
<proteinExistence type="predicted"/>
<accession>A0ABQ7PS03</accession>
<dbReference type="EMBL" id="JAHIBW010000029">
    <property type="protein sequence ID" value="KAG7295761.1"/>
    <property type="molecule type" value="Genomic_DNA"/>
</dbReference>
<evidence type="ECO:0000313" key="3">
    <source>
        <dbReference type="Proteomes" id="UP000823941"/>
    </source>
</evidence>
<evidence type="ECO:0000313" key="2">
    <source>
        <dbReference type="EMBL" id="KAG7295761.1"/>
    </source>
</evidence>
<dbReference type="Proteomes" id="UP000823941">
    <property type="component" value="Chromosome 29"/>
</dbReference>
<gene>
    <name evidence="2" type="ORF">JYU34_020812</name>
</gene>
<sequence length="99" mass="11188">MLECGSCRNGRNPARYSNSRSKTSLTLAAHSSTGSAREVSCTTSSTSCCVARDRTDTSLCIQPGWSCARRRRRIRRCSDRRIERWSTTWYLRSQPGPPQ</sequence>
<organism evidence="2 3">
    <name type="scientific">Plutella xylostella</name>
    <name type="common">Diamondback moth</name>
    <name type="synonym">Plutella maculipennis</name>
    <dbReference type="NCBI Taxonomy" id="51655"/>
    <lineage>
        <taxon>Eukaryota</taxon>
        <taxon>Metazoa</taxon>
        <taxon>Ecdysozoa</taxon>
        <taxon>Arthropoda</taxon>
        <taxon>Hexapoda</taxon>
        <taxon>Insecta</taxon>
        <taxon>Pterygota</taxon>
        <taxon>Neoptera</taxon>
        <taxon>Endopterygota</taxon>
        <taxon>Lepidoptera</taxon>
        <taxon>Glossata</taxon>
        <taxon>Ditrysia</taxon>
        <taxon>Yponomeutoidea</taxon>
        <taxon>Plutellidae</taxon>
        <taxon>Plutella</taxon>
    </lineage>
</organism>
<feature type="region of interest" description="Disordered" evidence="1">
    <location>
        <begin position="1"/>
        <end position="29"/>
    </location>
</feature>
<feature type="compositionally biased region" description="Polar residues" evidence="1">
    <location>
        <begin position="15"/>
        <end position="29"/>
    </location>
</feature>
<comment type="caution">
    <text evidence="2">The sequence shown here is derived from an EMBL/GenBank/DDBJ whole genome shotgun (WGS) entry which is preliminary data.</text>
</comment>
<evidence type="ECO:0000256" key="1">
    <source>
        <dbReference type="SAM" id="MobiDB-lite"/>
    </source>
</evidence>